<organism evidence="1 2">
    <name type="scientific">Vararia minispora EC-137</name>
    <dbReference type="NCBI Taxonomy" id="1314806"/>
    <lineage>
        <taxon>Eukaryota</taxon>
        <taxon>Fungi</taxon>
        <taxon>Dikarya</taxon>
        <taxon>Basidiomycota</taxon>
        <taxon>Agaricomycotina</taxon>
        <taxon>Agaricomycetes</taxon>
        <taxon>Russulales</taxon>
        <taxon>Lachnocladiaceae</taxon>
        <taxon>Vararia</taxon>
    </lineage>
</organism>
<evidence type="ECO:0000313" key="2">
    <source>
        <dbReference type="Proteomes" id="UP000814128"/>
    </source>
</evidence>
<name>A0ACB8QDU2_9AGAM</name>
<sequence>MAARSLVICTLLAASVLTAFVPERRQSAISAAQIASYKPYSYYAATAYCTPAVTLSWSCGSNCDANSGFKPVASGGDGSSVPYWFVGYDSSLNRAIVTHSGTNTSSVSWLSDINVFLGSLDSNRFPGIDGSIEVHDGFANAQASSAEDILSAVNQVISTFGATSVTVIGHSLGAAIAQIEAVYLSLHLSSDISINIVGYGMPRVGNQAWADYVDATQNVVRINNKEDPVPIVPGRFLGYHHSSGEVHILDSGDWYACPGQDNTSDLCSTGDVPNIFQSNESNHDGPYDGVMLGRAACVL</sequence>
<reference evidence="1" key="1">
    <citation type="submission" date="2021-02" db="EMBL/GenBank/DDBJ databases">
        <authorList>
            <consortium name="DOE Joint Genome Institute"/>
            <person name="Ahrendt S."/>
            <person name="Looney B.P."/>
            <person name="Miyauchi S."/>
            <person name="Morin E."/>
            <person name="Drula E."/>
            <person name="Courty P.E."/>
            <person name="Chicoki N."/>
            <person name="Fauchery L."/>
            <person name="Kohler A."/>
            <person name="Kuo A."/>
            <person name="Labutti K."/>
            <person name="Pangilinan J."/>
            <person name="Lipzen A."/>
            <person name="Riley R."/>
            <person name="Andreopoulos W."/>
            <person name="He G."/>
            <person name="Johnson J."/>
            <person name="Barry K.W."/>
            <person name="Grigoriev I.V."/>
            <person name="Nagy L."/>
            <person name="Hibbett D."/>
            <person name="Henrissat B."/>
            <person name="Matheny P.B."/>
            <person name="Labbe J."/>
            <person name="Martin F."/>
        </authorList>
    </citation>
    <scope>NUCLEOTIDE SEQUENCE</scope>
    <source>
        <strain evidence="1">EC-137</strain>
    </source>
</reference>
<keyword evidence="2" id="KW-1185">Reference proteome</keyword>
<gene>
    <name evidence="1" type="ORF">K488DRAFT_55234</name>
</gene>
<accession>A0ACB8QDU2</accession>
<comment type="caution">
    <text evidence="1">The sequence shown here is derived from an EMBL/GenBank/DDBJ whole genome shotgun (WGS) entry which is preliminary data.</text>
</comment>
<dbReference type="EMBL" id="MU273647">
    <property type="protein sequence ID" value="KAI0029968.1"/>
    <property type="molecule type" value="Genomic_DNA"/>
</dbReference>
<dbReference type="Proteomes" id="UP000814128">
    <property type="component" value="Unassembled WGS sequence"/>
</dbReference>
<evidence type="ECO:0000313" key="1">
    <source>
        <dbReference type="EMBL" id="KAI0029968.1"/>
    </source>
</evidence>
<protein>
    <submittedName>
        <fullName evidence="1">Lipase class 3 family protein</fullName>
    </submittedName>
</protein>
<proteinExistence type="predicted"/>
<reference evidence="1" key="2">
    <citation type="journal article" date="2022" name="New Phytol.">
        <title>Evolutionary transition to the ectomycorrhizal habit in the genomes of a hyperdiverse lineage of mushroom-forming fungi.</title>
        <authorList>
            <person name="Looney B."/>
            <person name="Miyauchi S."/>
            <person name="Morin E."/>
            <person name="Drula E."/>
            <person name="Courty P.E."/>
            <person name="Kohler A."/>
            <person name="Kuo A."/>
            <person name="LaButti K."/>
            <person name="Pangilinan J."/>
            <person name="Lipzen A."/>
            <person name="Riley R."/>
            <person name="Andreopoulos W."/>
            <person name="He G."/>
            <person name="Johnson J."/>
            <person name="Nolan M."/>
            <person name="Tritt A."/>
            <person name="Barry K.W."/>
            <person name="Grigoriev I.V."/>
            <person name="Nagy L.G."/>
            <person name="Hibbett D."/>
            <person name="Henrissat B."/>
            <person name="Matheny P.B."/>
            <person name="Labbe J."/>
            <person name="Martin F.M."/>
        </authorList>
    </citation>
    <scope>NUCLEOTIDE SEQUENCE</scope>
    <source>
        <strain evidence="1">EC-137</strain>
    </source>
</reference>